<protein>
    <submittedName>
        <fullName evidence="5">Helix-turn-helix transcriptional regulator</fullName>
    </submittedName>
</protein>
<dbReference type="InterPro" id="IPR009057">
    <property type="entry name" value="Homeodomain-like_sf"/>
</dbReference>
<dbReference type="SMART" id="SM00342">
    <property type="entry name" value="HTH_ARAC"/>
    <property type="match status" value="1"/>
</dbReference>
<dbReference type="SUPFAM" id="SSF46689">
    <property type="entry name" value="Homeodomain-like"/>
    <property type="match status" value="1"/>
</dbReference>
<name>A0ABR7Y5C8_9SPHI</name>
<dbReference type="PANTHER" id="PTHR43280">
    <property type="entry name" value="ARAC-FAMILY TRANSCRIPTIONAL REGULATOR"/>
    <property type="match status" value="1"/>
</dbReference>
<comment type="caution">
    <text evidence="5">The sequence shown here is derived from an EMBL/GenBank/DDBJ whole genome shotgun (WGS) entry which is preliminary data.</text>
</comment>
<keyword evidence="3" id="KW-0804">Transcription</keyword>
<organism evidence="5 6">
    <name type="scientific">Sphingobacterium arenae</name>
    <dbReference type="NCBI Taxonomy" id="1280598"/>
    <lineage>
        <taxon>Bacteria</taxon>
        <taxon>Pseudomonadati</taxon>
        <taxon>Bacteroidota</taxon>
        <taxon>Sphingobacteriia</taxon>
        <taxon>Sphingobacteriales</taxon>
        <taxon>Sphingobacteriaceae</taxon>
        <taxon>Sphingobacterium</taxon>
    </lineage>
</organism>
<dbReference type="Pfam" id="PF12833">
    <property type="entry name" value="HTH_18"/>
    <property type="match status" value="1"/>
</dbReference>
<dbReference type="EMBL" id="JACNYK010000003">
    <property type="protein sequence ID" value="MBD1426487.1"/>
    <property type="molecule type" value="Genomic_DNA"/>
</dbReference>
<evidence type="ECO:0000259" key="4">
    <source>
        <dbReference type="PROSITE" id="PS01124"/>
    </source>
</evidence>
<keyword evidence="1" id="KW-0805">Transcription regulation</keyword>
<accession>A0ABR7Y5C8</accession>
<evidence type="ECO:0000313" key="5">
    <source>
        <dbReference type="EMBL" id="MBD1426487.1"/>
    </source>
</evidence>
<dbReference type="Proteomes" id="UP000606494">
    <property type="component" value="Unassembled WGS sequence"/>
</dbReference>
<feature type="domain" description="HTH araC/xylS-type" evidence="4">
    <location>
        <begin position="168"/>
        <end position="266"/>
    </location>
</feature>
<sequence>MNSLIHIDHIDVPPLPVQKSEPYYLIWIFDGDSIFSVDFTEYRCKGKNLLFLSPFQLLKWSAIRAEKIDVIRFHGDFYCIEYHKEEVACNGILFNNIYQQPFVSVSENVFEEVKSIVAKIGDLSRSRKKYDVSILRTYLQLILALCSKEKQVDPEFIKRNRPSNDPILDFQDLLNEHFIESRSVSFYAAYYGLSVDTFSKKVMRYFGKRPSKLIQERLILEAKRLLHLSRKSIKEIATELHIDDEFYFSRYFKKEVGVSPKKFRETVGISIVAK</sequence>
<evidence type="ECO:0000313" key="6">
    <source>
        <dbReference type="Proteomes" id="UP000606494"/>
    </source>
</evidence>
<gene>
    <name evidence="5" type="ORF">H8B17_12915</name>
</gene>
<dbReference type="InterPro" id="IPR018060">
    <property type="entry name" value="HTH_AraC"/>
</dbReference>
<keyword evidence="6" id="KW-1185">Reference proteome</keyword>
<reference evidence="5 6" key="1">
    <citation type="submission" date="2020-08" db="EMBL/GenBank/DDBJ databases">
        <title>Sphingobacterium sp. DN00404 isolated from aquaculture water.</title>
        <authorList>
            <person name="Zhang M."/>
        </authorList>
    </citation>
    <scope>NUCLEOTIDE SEQUENCE [LARGE SCALE GENOMIC DNA]</scope>
    <source>
        <strain evidence="5 6">KCTC 32294</strain>
    </source>
</reference>
<dbReference type="Gene3D" id="1.10.10.60">
    <property type="entry name" value="Homeodomain-like"/>
    <property type="match status" value="1"/>
</dbReference>
<dbReference type="PANTHER" id="PTHR43280:SF32">
    <property type="entry name" value="TRANSCRIPTIONAL REGULATORY PROTEIN"/>
    <property type="match status" value="1"/>
</dbReference>
<keyword evidence="2" id="KW-0238">DNA-binding</keyword>
<proteinExistence type="predicted"/>
<evidence type="ECO:0000256" key="2">
    <source>
        <dbReference type="ARBA" id="ARBA00023125"/>
    </source>
</evidence>
<evidence type="ECO:0000256" key="1">
    <source>
        <dbReference type="ARBA" id="ARBA00023015"/>
    </source>
</evidence>
<evidence type="ECO:0000256" key="3">
    <source>
        <dbReference type="ARBA" id="ARBA00023163"/>
    </source>
</evidence>
<dbReference type="PROSITE" id="PS01124">
    <property type="entry name" value="HTH_ARAC_FAMILY_2"/>
    <property type="match status" value="1"/>
</dbReference>